<protein>
    <submittedName>
        <fullName evidence="1">Uncharacterized protein</fullName>
    </submittedName>
</protein>
<comment type="caution">
    <text evidence="1">The sequence shown here is derived from an EMBL/GenBank/DDBJ whole genome shotgun (WGS) entry which is preliminary data.</text>
</comment>
<proteinExistence type="predicted"/>
<accession>A0A840RX95</accession>
<dbReference type="EMBL" id="JACHHQ010000016">
    <property type="protein sequence ID" value="MBB5202525.1"/>
    <property type="molecule type" value="Genomic_DNA"/>
</dbReference>
<dbReference type="Proteomes" id="UP000571084">
    <property type="component" value="Unassembled WGS sequence"/>
</dbReference>
<evidence type="ECO:0000313" key="2">
    <source>
        <dbReference type="Proteomes" id="UP000571084"/>
    </source>
</evidence>
<gene>
    <name evidence="1" type="ORF">HNR39_004392</name>
</gene>
<evidence type="ECO:0000313" key="1">
    <source>
        <dbReference type="EMBL" id="MBB5202525.1"/>
    </source>
</evidence>
<keyword evidence="2" id="KW-1185">Reference proteome</keyword>
<dbReference type="RefSeq" id="WP_260326503.1">
    <property type="nucleotide sequence ID" value="NZ_JAAOZT010000012.1"/>
</dbReference>
<organism evidence="1 2">
    <name type="scientific">Glaciimonas immobilis</name>
    <dbReference type="NCBI Taxonomy" id="728004"/>
    <lineage>
        <taxon>Bacteria</taxon>
        <taxon>Pseudomonadati</taxon>
        <taxon>Pseudomonadota</taxon>
        <taxon>Betaproteobacteria</taxon>
        <taxon>Burkholderiales</taxon>
        <taxon>Oxalobacteraceae</taxon>
        <taxon>Glaciimonas</taxon>
    </lineage>
</organism>
<sequence length="44" mass="4861">MRFRQPDWLVGREGPLLQVDGMGGQAEHHAIDELGAGSISHHVR</sequence>
<dbReference type="AlphaFoldDB" id="A0A840RX95"/>
<name>A0A840RX95_9BURK</name>
<reference evidence="1 2" key="1">
    <citation type="submission" date="2020-08" db="EMBL/GenBank/DDBJ databases">
        <title>Genomic Encyclopedia of Type Strains, Phase IV (KMG-IV): sequencing the most valuable type-strain genomes for metagenomic binning, comparative biology and taxonomic classification.</title>
        <authorList>
            <person name="Goeker M."/>
        </authorList>
    </citation>
    <scope>NUCLEOTIDE SEQUENCE [LARGE SCALE GENOMIC DNA]</scope>
    <source>
        <strain evidence="1 2">DSM 23240</strain>
    </source>
</reference>